<organism evidence="3">
    <name type="scientific">Nothobranchius kadleci</name>
    <name type="common">African annual killifish</name>
    <dbReference type="NCBI Taxonomy" id="1051664"/>
    <lineage>
        <taxon>Eukaryota</taxon>
        <taxon>Metazoa</taxon>
        <taxon>Chordata</taxon>
        <taxon>Craniata</taxon>
        <taxon>Vertebrata</taxon>
        <taxon>Euteleostomi</taxon>
        <taxon>Actinopterygii</taxon>
        <taxon>Neopterygii</taxon>
        <taxon>Teleostei</taxon>
        <taxon>Neoteleostei</taxon>
        <taxon>Acanthomorphata</taxon>
        <taxon>Ovalentaria</taxon>
        <taxon>Atherinomorphae</taxon>
        <taxon>Cyprinodontiformes</taxon>
        <taxon>Nothobranchiidae</taxon>
        <taxon>Nothobranchius</taxon>
    </lineage>
</organism>
<keyword evidence="2" id="KW-0472">Membrane</keyword>
<dbReference type="AlphaFoldDB" id="A0A1A8C422"/>
<keyword evidence="2" id="KW-1133">Transmembrane helix</keyword>
<reference evidence="3" key="2">
    <citation type="submission" date="2016-06" db="EMBL/GenBank/DDBJ databases">
        <title>The genome of a short-lived fish provides insights into sex chromosome evolution and the genetic control of aging.</title>
        <authorList>
            <person name="Reichwald K."/>
            <person name="Felder M."/>
            <person name="Petzold A."/>
            <person name="Koch P."/>
            <person name="Groth M."/>
            <person name="Platzer M."/>
        </authorList>
    </citation>
    <scope>NUCLEOTIDE SEQUENCE</scope>
    <source>
        <tissue evidence="3">Brain</tissue>
    </source>
</reference>
<protein>
    <submittedName>
        <fullName evidence="3">DDE superfamily endonuclease</fullName>
    </submittedName>
</protein>
<feature type="transmembrane region" description="Helical" evidence="2">
    <location>
        <begin position="41"/>
        <end position="60"/>
    </location>
</feature>
<feature type="non-terminal residue" evidence="3">
    <location>
        <position position="79"/>
    </location>
</feature>
<accession>A0A1A8C422</accession>
<gene>
    <name evidence="3" type="primary">Nfu_g_1_023705</name>
</gene>
<evidence type="ECO:0000313" key="3">
    <source>
        <dbReference type="EMBL" id="SBP73803.1"/>
    </source>
</evidence>
<keyword evidence="2" id="KW-0812">Transmembrane</keyword>
<evidence type="ECO:0000256" key="2">
    <source>
        <dbReference type="SAM" id="Phobius"/>
    </source>
</evidence>
<dbReference type="EMBL" id="HADZ01009862">
    <property type="protein sequence ID" value="SBP73803.1"/>
    <property type="molecule type" value="Transcribed_RNA"/>
</dbReference>
<keyword evidence="3" id="KW-0378">Hydrolase</keyword>
<name>A0A1A8C422_NOTKA</name>
<evidence type="ECO:0000256" key="1">
    <source>
        <dbReference type="SAM" id="MobiDB-lite"/>
    </source>
</evidence>
<keyword evidence="3" id="KW-0255">Endonuclease</keyword>
<keyword evidence="3" id="KW-0540">Nuclease</keyword>
<sequence>FLQKPCPSWMSHRHTPSTRSDHLTWPRAAQVWWEFPPAALVRLWFTAHPPCLVVIFLHVLHGDGERMSKIHRHKPFSKL</sequence>
<dbReference type="GO" id="GO:0004519">
    <property type="term" value="F:endonuclease activity"/>
    <property type="evidence" value="ECO:0007669"/>
    <property type="project" value="UniProtKB-KW"/>
</dbReference>
<proteinExistence type="predicted"/>
<feature type="region of interest" description="Disordered" evidence="1">
    <location>
        <begin position="1"/>
        <end position="21"/>
    </location>
</feature>
<reference evidence="3" key="1">
    <citation type="submission" date="2016-05" db="EMBL/GenBank/DDBJ databases">
        <authorList>
            <person name="Lavstsen T."/>
            <person name="Jespersen J.S."/>
        </authorList>
    </citation>
    <scope>NUCLEOTIDE SEQUENCE</scope>
    <source>
        <tissue evidence="3">Brain</tissue>
    </source>
</reference>
<feature type="non-terminal residue" evidence="3">
    <location>
        <position position="1"/>
    </location>
</feature>